<dbReference type="GO" id="GO:0003723">
    <property type="term" value="F:RNA binding"/>
    <property type="evidence" value="ECO:0007669"/>
    <property type="project" value="UniProtKB-UniRule"/>
</dbReference>
<dbReference type="PROSITE" id="PS50102">
    <property type="entry name" value="RRM"/>
    <property type="match status" value="1"/>
</dbReference>
<dbReference type="InterPro" id="IPR012677">
    <property type="entry name" value="Nucleotide-bd_a/b_plait_sf"/>
</dbReference>
<evidence type="ECO:0000313" key="4">
    <source>
        <dbReference type="EMBL" id="KAG5183691.1"/>
    </source>
</evidence>
<feature type="domain" description="RRM" evidence="3">
    <location>
        <begin position="1"/>
        <end position="82"/>
    </location>
</feature>
<proteinExistence type="predicted"/>
<gene>
    <name evidence="4" type="ORF">JKP88DRAFT_220113</name>
</gene>
<evidence type="ECO:0000313" key="5">
    <source>
        <dbReference type="Proteomes" id="UP000664859"/>
    </source>
</evidence>
<keyword evidence="1" id="KW-0694">RNA-binding</keyword>
<keyword evidence="5" id="KW-1185">Reference proteome</keyword>
<dbReference type="InterPro" id="IPR000504">
    <property type="entry name" value="RRM_dom"/>
</dbReference>
<feature type="region of interest" description="Disordered" evidence="2">
    <location>
        <begin position="97"/>
        <end position="125"/>
    </location>
</feature>
<organism evidence="4 5">
    <name type="scientific">Tribonema minus</name>
    <dbReference type="NCBI Taxonomy" id="303371"/>
    <lineage>
        <taxon>Eukaryota</taxon>
        <taxon>Sar</taxon>
        <taxon>Stramenopiles</taxon>
        <taxon>Ochrophyta</taxon>
        <taxon>PX clade</taxon>
        <taxon>Xanthophyceae</taxon>
        <taxon>Tribonematales</taxon>
        <taxon>Tribonemataceae</taxon>
        <taxon>Tribonema</taxon>
    </lineage>
</organism>
<protein>
    <recommendedName>
        <fullName evidence="3">RRM domain-containing protein</fullName>
    </recommendedName>
</protein>
<dbReference type="SUPFAM" id="SSF54928">
    <property type="entry name" value="RNA-binding domain, RBD"/>
    <property type="match status" value="1"/>
</dbReference>
<evidence type="ECO:0000256" key="2">
    <source>
        <dbReference type="SAM" id="MobiDB-lite"/>
    </source>
</evidence>
<dbReference type="OrthoDB" id="346839at2759"/>
<name>A0A835YYD7_9STRA</name>
<evidence type="ECO:0000259" key="3">
    <source>
        <dbReference type="PROSITE" id="PS50102"/>
    </source>
</evidence>
<dbReference type="Proteomes" id="UP000664859">
    <property type="component" value="Unassembled WGS sequence"/>
</dbReference>
<comment type="caution">
    <text evidence="4">The sequence shown here is derived from an EMBL/GenBank/DDBJ whole genome shotgun (WGS) entry which is preliminary data.</text>
</comment>
<feature type="region of interest" description="Disordered" evidence="2">
    <location>
        <begin position="141"/>
        <end position="194"/>
    </location>
</feature>
<dbReference type="AlphaFoldDB" id="A0A835YYD7"/>
<dbReference type="InterPro" id="IPR035979">
    <property type="entry name" value="RBD_domain_sf"/>
</dbReference>
<reference evidence="4" key="1">
    <citation type="submission" date="2021-02" db="EMBL/GenBank/DDBJ databases">
        <title>First Annotated Genome of the Yellow-green Alga Tribonema minus.</title>
        <authorList>
            <person name="Mahan K.M."/>
        </authorList>
    </citation>
    <scope>NUCLEOTIDE SEQUENCE</scope>
    <source>
        <strain evidence="4">UTEX B ZZ1240</strain>
    </source>
</reference>
<accession>A0A835YYD7</accession>
<dbReference type="EMBL" id="JAFCMP010000190">
    <property type="protein sequence ID" value="KAG5183691.1"/>
    <property type="molecule type" value="Genomic_DNA"/>
</dbReference>
<feature type="compositionally biased region" description="Low complexity" evidence="2">
    <location>
        <begin position="178"/>
        <end position="194"/>
    </location>
</feature>
<sequence>MFSNLPLNLEANEIYDVATTVGATTVRDTSVRHVEMQYDKHGAPEGRAVVTFKSFALAEKAVDNLHLCTLDGVPMQVKMLGPIGGAQLAPAAAADAPVARSPALRPQQEPPVRRPSHQAPYAEDDNLKYKYRAAQYAGETREYEAGGGGGGRKAAAAAAPRQYEEDDYAPHEVWSASQHQQHQQHLQQHARAAR</sequence>
<dbReference type="Gene3D" id="3.30.70.330">
    <property type="match status" value="1"/>
</dbReference>
<evidence type="ECO:0000256" key="1">
    <source>
        <dbReference type="PROSITE-ProRule" id="PRU00176"/>
    </source>
</evidence>